<reference evidence="1" key="1">
    <citation type="submission" date="2020-07" db="EMBL/GenBank/DDBJ databases">
        <title>Ethylene signaling mediates host invasion by parasitic plants.</title>
        <authorList>
            <person name="Yoshida S."/>
        </authorList>
    </citation>
    <scope>NUCLEOTIDE SEQUENCE</scope>
    <source>
        <strain evidence="1">Okayama</strain>
    </source>
</reference>
<organism evidence="1 2">
    <name type="scientific">Phtheirospermum japonicum</name>
    <dbReference type="NCBI Taxonomy" id="374723"/>
    <lineage>
        <taxon>Eukaryota</taxon>
        <taxon>Viridiplantae</taxon>
        <taxon>Streptophyta</taxon>
        <taxon>Embryophyta</taxon>
        <taxon>Tracheophyta</taxon>
        <taxon>Spermatophyta</taxon>
        <taxon>Magnoliopsida</taxon>
        <taxon>eudicotyledons</taxon>
        <taxon>Gunneridae</taxon>
        <taxon>Pentapetalae</taxon>
        <taxon>asterids</taxon>
        <taxon>lamiids</taxon>
        <taxon>Lamiales</taxon>
        <taxon>Orobanchaceae</taxon>
        <taxon>Orobanchaceae incertae sedis</taxon>
        <taxon>Phtheirospermum</taxon>
    </lineage>
</organism>
<dbReference type="EMBL" id="BMAC01000571">
    <property type="protein sequence ID" value="GFP99392.1"/>
    <property type="molecule type" value="Genomic_DNA"/>
</dbReference>
<dbReference type="AlphaFoldDB" id="A0A830CMC1"/>
<gene>
    <name evidence="1" type="ORF">PHJA_002083300</name>
</gene>
<accession>A0A830CMC1</accession>
<dbReference type="Proteomes" id="UP000653305">
    <property type="component" value="Unassembled WGS sequence"/>
</dbReference>
<name>A0A830CMC1_9LAMI</name>
<dbReference type="OrthoDB" id="2126698at2759"/>
<sequence>MHLALDGTFFDLLVIKPFLSLILRHRRRRHSPGHRRRRLHFGRQERVEQALVLSGALTCIFQYSLGAITQTFSGHVETLDLAAFSIQNSIIGGLSLGIMVWCRS</sequence>
<keyword evidence="2" id="KW-1185">Reference proteome</keyword>
<evidence type="ECO:0000313" key="2">
    <source>
        <dbReference type="Proteomes" id="UP000653305"/>
    </source>
</evidence>
<evidence type="ECO:0000313" key="1">
    <source>
        <dbReference type="EMBL" id="GFP99392.1"/>
    </source>
</evidence>
<proteinExistence type="predicted"/>
<protein>
    <submittedName>
        <fullName evidence="1">Uncharacterized protein</fullName>
    </submittedName>
</protein>
<comment type="caution">
    <text evidence="1">The sequence shown here is derived from an EMBL/GenBank/DDBJ whole genome shotgun (WGS) entry which is preliminary data.</text>
</comment>